<accession>A0A427ARI5</accession>
<evidence type="ECO:0000313" key="4">
    <source>
        <dbReference type="Proteomes" id="UP000287651"/>
    </source>
</evidence>
<feature type="region of interest" description="Disordered" evidence="1">
    <location>
        <begin position="770"/>
        <end position="795"/>
    </location>
</feature>
<evidence type="ECO:0000259" key="2">
    <source>
        <dbReference type="Pfam" id="PF10536"/>
    </source>
</evidence>
<evidence type="ECO:0000256" key="1">
    <source>
        <dbReference type="SAM" id="MobiDB-lite"/>
    </source>
</evidence>
<feature type="compositionally biased region" description="Basic and acidic residues" evidence="1">
    <location>
        <begin position="786"/>
        <end position="795"/>
    </location>
</feature>
<feature type="region of interest" description="Disordered" evidence="1">
    <location>
        <begin position="679"/>
        <end position="704"/>
    </location>
</feature>
<feature type="region of interest" description="Disordered" evidence="1">
    <location>
        <begin position="521"/>
        <end position="592"/>
    </location>
</feature>
<feature type="domain" description="Aminotransferase-like plant mobile" evidence="2">
    <location>
        <begin position="91"/>
        <end position="448"/>
    </location>
</feature>
<dbReference type="InterPro" id="IPR019557">
    <property type="entry name" value="AminoTfrase-like_pln_mobile"/>
</dbReference>
<dbReference type="EMBL" id="AMZH03001568">
    <property type="protein sequence ID" value="RRT78852.1"/>
    <property type="molecule type" value="Genomic_DNA"/>
</dbReference>
<name>A0A427ARI5_ENSVE</name>
<feature type="compositionally biased region" description="Polar residues" evidence="1">
    <location>
        <begin position="693"/>
        <end position="702"/>
    </location>
</feature>
<proteinExistence type="predicted"/>
<organism evidence="3 4">
    <name type="scientific">Ensete ventricosum</name>
    <name type="common">Abyssinian banana</name>
    <name type="synonym">Musa ensete</name>
    <dbReference type="NCBI Taxonomy" id="4639"/>
    <lineage>
        <taxon>Eukaryota</taxon>
        <taxon>Viridiplantae</taxon>
        <taxon>Streptophyta</taxon>
        <taxon>Embryophyta</taxon>
        <taxon>Tracheophyta</taxon>
        <taxon>Spermatophyta</taxon>
        <taxon>Magnoliopsida</taxon>
        <taxon>Liliopsida</taxon>
        <taxon>Zingiberales</taxon>
        <taxon>Musaceae</taxon>
        <taxon>Ensete</taxon>
    </lineage>
</organism>
<comment type="caution">
    <text evidence="3">The sequence shown here is derived from an EMBL/GenBank/DDBJ whole genome shotgun (WGS) entry which is preliminary data.</text>
</comment>
<sequence>MGGEGEEEHLVEEREVEMVAFTGRRKPVCRKGWFLRPLGVPFLPPRHKRPSFVDLHDSNVVFNGWASVSPKWNQWVDKLRPIYGGLWKELGIFDAIHASTYRIRRDSSSILAISAFWCGDTSTFIFPWAEATVTLEDVMILGGFPVAGEPIRGPLHGEFKEIEVQMTAERKSFSRSPSKRANHNQWMMHYMECEGDELEHIAFLALWLSRFVFPAHSFKIVTQSVLPAAIRLARGARIALAPAVLASLYRDLGKVKDYLADRGRQKVSSLVVWAPFNLLQLWIWEHFVALRPAGLNEVNDREPRAARWHNVGKKLKLALLQSVLKSPNEFQWRPYTVGLRNWHKPCFYKYKGLWIHSVETPDVELKSFAQFLRRSELVGLDCIEQYSPHRVAMQFGLDQDIPGSVVRTNSTWEAAWETYDISRKNIVFYIPPQLFESDVTLQYSVWWKQKIRPRATGTISSVQQPNSPSKSAKVIASRVRGVKKMKSGQVLTFRKKRTVQECYDSDTRLSDWLACNDNQESRENKRIKTQKHVSKSSEKQMQPIREQKSNKMPKLSQKFPKDILKQNSSTQWQSKRKRAKEGSSSTDTLDDEKQLKMRTAGEYACEQTLIKNSGEALQHAQSGFSLEVTKQEENSTKGKQSKIHVKFKKFKHENTEGEEDEVSAEVTEIEDVQKINIKEENSQEKEVEGKNAGEQQVKNLYNENVEDEEDKTFVGKIVNENVGEMQIKMLKKQNSADKNDKAIIRNAYRDSGESSFEEILKMVPDKTLPLEQEEKLKQRRGKKFSPKAEESMHEMEIKELKKEIAAIEARVTALESLAEVHT</sequence>
<dbReference type="GO" id="GO:0010073">
    <property type="term" value="P:meristem maintenance"/>
    <property type="evidence" value="ECO:0007669"/>
    <property type="project" value="InterPro"/>
</dbReference>
<dbReference type="Pfam" id="PF10536">
    <property type="entry name" value="PMD"/>
    <property type="match status" value="1"/>
</dbReference>
<gene>
    <name evidence="3" type="ORF">B296_00014427</name>
</gene>
<evidence type="ECO:0000313" key="3">
    <source>
        <dbReference type="EMBL" id="RRT78852.1"/>
    </source>
</evidence>
<feature type="compositionally biased region" description="Basic and acidic residues" evidence="1">
    <location>
        <begin position="679"/>
        <end position="691"/>
    </location>
</feature>
<dbReference type="PANTHER" id="PTHR46033">
    <property type="entry name" value="PROTEIN MAIN-LIKE 2"/>
    <property type="match status" value="1"/>
</dbReference>
<reference evidence="3 4" key="1">
    <citation type="journal article" date="2014" name="Agronomy (Basel)">
        <title>A Draft Genome Sequence for Ensete ventricosum, the Drought-Tolerant Tree Against Hunger.</title>
        <authorList>
            <person name="Harrison J."/>
            <person name="Moore K.A."/>
            <person name="Paszkiewicz K."/>
            <person name="Jones T."/>
            <person name="Grant M."/>
            <person name="Ambacheew D."/>
            <person name="Muzemil S."/>
            <person name="Studholme D.J."/>
        </authorList>
    </citation>
    <scope>NUCLEOTIDE SEQUENCE [LARGE SCALE GENOMIC DNA]</scope>
</reference>
<protein>
    <recommendedName>
        <fullName evidence="2">Aminotransferase-like plant mobile domain-containing protein</fullName>
    </recommendedName>
</protein>
<dbReference type="Proteomes" id="UP000287651">
    <property type="component" value="Unassembled WGS sequence"/>
</dbReference>
<dbReference type="InterPro" id="IPR044824">
    <property type="entry name" value="MAIN-like"/>
</dbReference>
<dbReference type="AlphaFoldDB" id="A0A427ARI5"/>
<dbReference type="PANTHER" id="PTHR46033:SF80">
    <property type="entry name" value="PROTEIN MAIN-LIKE 2-LIKE"/>
    <property type="match status" value="1"/>
</dbReference>